<reference evidence="2 3" key="1">
    <citation type="submission" date="2022-10" db="EMBL/GenBank/DDBJ databases">
        <title>Defluviimonas sp. nov., isolated from ocean surface sediments.</title>
        <authorList>
            <person name="He W."/>
            <person name="Wang L."/>
            <person name="Zhang D.-F."/>
        </authorList>
    </citation>
    <scope>NUCLEOTIDE SEQUENCE [LARGE SCALE GENOMIC DNA]</scope>
    <source>
        <strain evidence="2 3">WL0024</strain>
    </source>
</reference>
<dbReference type="InterPro" id="IPR029063">
    <property type="entry name" value="SAM-dependent_MTases_sf"/>
</dbReference>
<dbReference type="SUPFAM" id="SSF53335">
    <property type="entry name" value="S-adenosyl-L-methionine-dependent methyltransferases"/>
    <property type="match status" value="1"/>
</dbReference>
<name>A0ABT2X3G5_9RHOB</name>
<accession>A0ABT2X3G5</accession>
<sequence length="197" mass="20598">MSADERTLAVYDAKAADYAARFAAERPDRHLAGFIAALPKGARVLDLGCGPADASAFMRAAGLLPDPVDAAPAMVALANARHAIGARLATFDDIDAIAAYDGIWANFSLLHAPRADLPRHLAALHRALTAGGLLHIGMKTGTGEGRDTLDRFYTYLGRDELLGLLAAAGFTVTDTDEGVEAGLAGTPDPWIIVRGHA</sequence>
<keyword evidence="2" id="KW-0489">Methyltransferase</keyword>
<protein>
    <submittedName>
        <fullName evidence="2">Class I SAM-dependent methyltransferase</fullName>
    </submittedName>
</protein>
<gene>
    <name evidence="2" type="ORF">OEZ60_10765</name>
</gene>
<dbReference type="EMBL" id="JAOVQO010000009">
    <property type="protein sequence ID" value="MCU9848492.1"/>
    <property type="molecule type" value="Genomic_DNA"/>
</dbReference>
<proteinExistence type="predicted"/>
<dbReference type="GO" id="GO:0032259">
    <property type="term" value="P:methylation"/>
    <property type="evidence" value="ECO:0007669"/>
    <property type="project" value="UniProtKB-KW"/>
</dbReference>
<organism evidence="2 3">
    <name type="scientific">Albidovulum salinarum</name>
    <dbReference type="NCBI Taxonomy" id="2984153"/>
    <lineage>
        <taxon>Bacteria</taxon>
        <taxon>Pseudomonadati</taxon>
        <taxon>Pseudomonadota</taxon>
        <taxon>Alphaproteobacteria</taxon>
        <taxon>Rhodobacterales</taxon>
        <taxon>Paracoccaceae</taxon>
        <taxon>Albidovulum</taxon>
    </lineage>
</organism>
<dbReference type="RefSeq" id="WP_263335869.1">
    <property type="nucleotide sequence ID" value="NZ_JAOVQO010000009.1"/>
</dbReference>
<dbReference type="InterPro" id="IPR041698">
    <property type="entry name" value="Methyltransf_25"/>
</dbReference>
<dbReference type="CDD" id="cd02440">
    <property type="entry name" value="AdoMet_MTases"/>
    <property type="match status" value="1"/>
</dbReference>
<keyword evidence="3" id="KW-1185">Reference proteome</keyword>
<comment type="caution">
    <text evidence="2">The sequence shown here is derived from an EMBL/GenBank/DDBJ whole genome shotgun (WGS) entry which is preliminary data.</text>
</comment>
<dbReference type="Gene3D" id="3.40.50.150">
    <property type="entry name" value="Vaccinia Virus protein VP39"/>
    <property type="match status" value="1"/>
</dbReference>
<dbReference type="Proteomes" id="UP001209535">
    <property type="component" value="Unassembled WGS sequence"/>
</dbReference>
<evidence type="ECO:0000313" key="2">
    <source>
        <dbReference type="EMBL" id="MCU9848492.1"/>
    </source>
</evidence>
<keyword evidence="2" id="KW-0808">Transferase</keyword>
<dbReference type="Pfam" id="PF13649">
    <property type="entry name" value="Methyltransf_25"/>
    <property type="match status" value="1"/>
</dbReference>
<evidence type="ECO:0000313" key="3">
    <source>
        <dbReference type="Proteomes" id="UP001209535"/>
    </source>
</evidence>
<dbReference type="GO" id="GO:0008168">
    <property type="term" value="F:methyltransferase activity"/>
    <property type="evidence" value="ECO:0007669"/>
    <property type="project" value="UniProtKB-KW"/>
</dbReference>
<feature type="domain" description="Methyltransferase" evidence="1">
    <location>
        <begin position="44"/>
        <end position="132"/>
    </location>
</feature>
<evidence type="ECO:0000259" key="1">
    <source>
        <dbReference type="Pfam" id="PF13649"/>
    </source>
</evidence>